<evidence type="ECO:0000313" key="1">
    <source>
        <dbReference type="EMBL" id="MPC72721.1"/>
    </source>
</evidence>
<comment type="caution">
    <text evidence="1">The sequence shown here is derived from an EMBL/GenBank/DDBJ whole genome shotgun (WGS) entry which is preliminary data.</text>
</comment>
<gene>
    <name evidence="1" type="ORF">E2C01_067033</name>
</gene>
<keyword evidence="2" id="KW-1185">Reference proteome</keyword>
<organism evidence="1 2">
    <name type="scientific">Portunus trituberculatus</name>
    <name type="common">Swimming crab</name>
    <name type="synonym">Neptunus trituberculatus</name>
    <dbReference type="NCBI Taxonomy" id="210409"/>
    <lineage>
        <taxon>Eukaryota</taxon>
        <taxon>Metazoa</taxon>
        <taxon>Ecdysozoa</taxon>
        <taxon>Arthropoda</taxon>
        <taxon>Crustacea</taxon>
        <taxon>Multicrustacea</taxon>
        <taxon>Malacostraca</taxon>
        <taxon>Eumalacostraca</taxon>
        <taxon>Eucarida</taxon>
        <taxon>Decapoda</taxon>
        <taxon>Pleocyemata</taxon>
        <taxon>Brachyura</taxon>
        <taxon>Eubrachyura</taxon>
        <taxon>Portunoidea</taxon>
        <taxon>Portunidae</taxon>
        <taxon>Portuninae</taxon>
        <taxon>Portunus</taxon>
    </lineage>
</organism>
<name>A0A5B7HIR3_PORTR</name>
<accession>A0A5B7HIR3</accession>
<proteinExistence type="predicted"/>
<dbReference type="AlphaFoldDB" id="A0A5B7HIR3"/>
<protein>
    <submittedName>
        <fullName evidence="1">Uncharacterized protein</fullName>
    </submittedName>
</protein>
<reference evidence="1 2" key="1">
    <citation type="submission" date="2019-05" db="EMBL/GenBank/DDBJ databases">
        <title>Another draft genome of Portunus trituberculatus and its Hox gene families provides insights of decapod evolution.</title>
        <authorList>
            <person name="Jeong J.-H."/>
            <person name="Song I."/>
            <person name="Kim S."/>
            <person name="Choi T."/>
            <person name="Kim D."/>
            <person name="Ryu S."/>
            <person name="Kim W."/>
        </authorList>
    </citation>
    <scope>NUCLEOTIDE SEQUENCE [LARGE SCALE GENOMIC DNA]</scope>
    <source>
        <tissue evidence="1">Muscle</tissue>
    </source>
</reference>
<dbReference type="Proteomes" id="UP000324222">
    <property type="component" value="Unassembled WGS sequence"/>
</dbReference>
<sequence>MERLLPGLRCEDHASEAQRRCSEGEGMWIAVCGGRGSPVADRQISKRRASKPFRSTVMSFWRDRTSTINPCADGNASTVLGKGRRARGVPVSLAGAGLGRECLELRGHRLPLDARGQVDGRRRIEEAAECHSELM</sequence>
<dbReference type="EMBL" id="VSRR010035274">
    <property type="protein sequence ID" value="MPC72721.1"/>
    <property type="molecule type" value="Genomic_DNA"/>
</dbReference>
<evidence type="ECO:0000313" key="2">
    <source>
        <dbReference type="Proteomes" id="UP000324222"/>
    </source>
</evidence>